<dbReference type="Proteomes" id="UP000032512">
    <property type="component" value="Unassembled WGS sequence"/>
</dbReference>
<evidence type="ECO:0000313" key="1">
    <source>
        <dbReference type="EMBL" id="KIY23087.1"/>
    </source>
</evidence>
<dbReference type="EMBL" id="JXIQ01000026">
    <property type="protein sequence ID" value="KIY23087.1"/>
    <property type="molecule type" value="Genomic_DNA"/>
</dbReference>
<dbReference type="AlphaFoldDB" id="A0A0D6ZC14"/>
<accession>A0A0D6ZC14</accession>
<dbReference type="RefSeq" id="WP_044391683.1">
    <property type="nucleotide sequence ID" value="NZ_JXIQ01000026.1"/>
</dbReference>
<evidence type="ECO:0000313" key="2">
    <source>
        <dbReference type="Proteomes" id="UP000032512"/>
    </source>
</evidence>
<comment type="caution">
    <text evidence="1">The sequence shown here is derived from an EMBL/GenBank/DDBJ whole genome shotgun (WGS) entry which is preliminary data.</text>
</comment>
<dbReference type="PATRIC" id="fig|285983.3.peg.3476"/>
<keyword evidence="2" id="KW-1185">Reference proteome</keyword>
<proteinExistence type="predicted"/>
<sequence length="72" mass="8458">MNRAPNRVEYYLKEKCLLSDNVKHWEHYIAALRASNTVTINKKEYMVEKINLVHDPSTVVLKISVEPLKIYV</sequence>
<dbReference type="OrthoDB" id="2882381at2"/>
<reference evidence="1 2" key="1">
    <citation type="submission" date="2015-01" db="EMBL/GenBank/DDBJ databases">
        <title>Draft genome sequences of the supercritical CO2 tolerant bacteria Bacillus subterraneus MITOT1 and Bacillus cereus MIT0214.</title>
        <authorList>
            <person name="Peet K.C."/>
            <person name="Thompson J.R."/>
        </authorList>
    </citation>
    <scope>NUCLEOTIDE SEQUENCE [LARGE SCALE GENOMIC DNA]</scope>
    <source>
        <strain evidence="1 2">MITOT1</strain>
    </source>
</reference>
<protein>
    <submittedName>
        <fullName evidence="1">Uncharacterized protein</fullName>
    </submittedName>
</protein>
<name>A0A0D6ZC14_9BACI</name>
<organism evidence="1 2">
    <name type="scientific">Mesobacillus subterraneus</name>
    <dbReference type="NCBI Taxonomy" id="285983"/>
    <lineage>
        <taxon>Bacteria</taxon>
        <taxon>Bacillati</taxon>
        <taxon>Bacillota</taxon>
        <taxon>Bacilli</taxon>
        <taxon>Bacillales</taxon>
        <taxon>Bacillaceae</taxon>
        <taxon>Mesobacillus</taxon>
    </lineage>
</organism>
<gene>
    <name evidence="1" type="ORF">UB32_04845</name>
</gene>